<sequence length="453" mass="46176">MSAPVLAVAAPIPPIPGHQLLVLLVQLAVLLAAARALGALAARIGMPAVVGELTAGVLLGPSVLSHLIPSVSRWLFPAQAEQLHLLDGIGQLGVLLLVGLAGMQLDMGHVRRNAGKAAKVSLGGLLIPLALGVGVGLLIPVPLRPAATGRPLFAMFLGVAICVTAIPVIAKTLMELKLTHRDIGQLILTAGVIDDAAGWLLLSMVSAMATSGLRGTTIASSLGWLALVLVFAAFVGRPLVRTVMRRAAATGDSTIAVGTAVMLLLLAGAGTQAMNFEAILGSFFCGILIGSCGVDLGRLAPLNTLVMSVLAPIFFASVGLRMDLSALAHWPVLLAALGILAVAIVGKFLGAALGGWGSGLSRTECVALGAGMNARGVIQVIIALVGLRLGVLGTEAYTVLILVAIVTSVMAAPILRRAMAGSAVTEAETHRHQRLVALTQHNAADPRAELEAS</sequence>
<evidence type="ECO:0000259" key="8">
    <source>
        <dbReference type="Pfam" id="PF00999"/>
    </source>
</evidence>
<evidence type="ECO:0000256" key="4">
    <source>
        <dbReference type="ARBA" id="ARBA00022989"/>
    </source>
</evidence>
<keyword evidence="5" id="KW-0406">Ion transport</keyword>
<feature type="transmembrane region" description="Helical" evidence="7">
    <location>
        <begin position="328"/>
        <end position="353"/>
    </location>
</feature>
<feature type="transmembrane region" description="Helical" evidence="7">
    <location>
        <begin position="153"/>
        <end position="174"/>
    </location>
</feature>
<dbReference type="Gene3D" id="1.20.1530.20">
    <property type="match status" value="1"/>
</dbReference>
<reference evidence="9 10" key="1">
    <citation type="submission" date="2017-10" db="EMBL/GenBank/DDBJ databases">
        <title>Comparative genomics between pathogenic Norcardia.</title>
        <authorList>
            <person name="Zeng L."/>
        </authorList>
    </citation>
    <scope>NUCLEOTIDE SEQUENCE [LARGE SCALE GENOMIC DNA]</scope>
    <source>
        <strain evidence="9 10">NC_YFY_NT001</strain>
    </source>
</reference>
<protein>
    <submittedName>
        <fullName evidence="9">Cation/H(+) antiporter</fullName>
    </submittedName>
</protein>
<dbReference type="EMBL" id="CP023778">
    <property type="protein sequence ID" value="ATL66412.1"/>
    <property type="molecule type" value="Genomic_DNA"/>
</dbReference>
<evidence type="ECO:0000256" key="1">
    <source>
        <dbReference type="ARBA" id="ARBA00004141"/>
    </source>
</evidence>
<feature type="transmembrane region" description="Helical" evidence="7">
    <location>
        <begin position="215"/>
        <end position="235"/>
    </location>
</feature>
<dbReference type="KEGG" id="ntp:CRH09_09535"/>
<evidence type="ECO:0000313" key="10">
    <source>
        <dbReference type="Proteomes" id="UP000221961"/>
    </source>
</evidence>
<dbReference type="PANTHER" id="PTHR32468">
    <property type="entry name" value="CATION/H + ANTIPORTER"/>
    <property type="match status" value="1"/>
</dbReference>
<dbReference type="GO" id="GO:0016020">
    <property type="term" value="C:membrane"/>
    <property type="evidence" value="ECO:0007669"/>
    <property type="project" value="UniProtKB-SubCell"/>
</dbReference>
<gene>
    <name evidence="9" type="ORF">CRH09_09535</name>
</gene>
<evidence type="ECO:0000256" key="3">
    <source>
        <dbReference type="ARBA" id="ARBA00022692"/>
    </source>
</evidence>
<evidence type="ECO:0000256" key="5">
    <source>
        <dbReference type="ARBA" id="ARBA00023065"/>
    </source>
</evidence>
<accession>A0A291RH55</accession>
<dbReference type="GeneID" id="88357649"/>
<dbReference type="GO" id="GO:0015297">
    <property type="term" value="F:antiporter activity"/>
    <property type="evidence" value="ECO:0007669"/>
    <property type="project" value="InterPro"/>
</dbReference>
<feature type="transmembrane region" description="Helical" evidence="7">
    <location>
        <begin position="20"/>
        <end position="42"/>
    </location>
</feature>
<evidence type="ECO:0000256" key="2">
    <source>
        <dbReference type="ARBA" id="ARBA00022448"/>
    </source>
</evidence>
<evidence type="ECO:0000256" key="7">
    <source>
        <dbReference type="SAM" id="Phobius"/>
    </source>
</evidence>
<feature type="transmembrane region" description="Helical" evidence="7">
    <location>
        <begin position="247"/>
        <end position="266"/>
    </location>
</feature>
<feature type="transmembrane region" description="Helical" evidence="7">
    <location>
        <begin position="396"/>
        <end position="415"/>
    </location>
</feature>
<keyword evidence="4 7" id="KW-1133">Transmembrane helix</keyword>
<evidence type="ECO:0000313" key="9">
    <source>
        <dbReference type="EMBL" id="ATL66412.1"/>
    </source>
</evidence>
<dbReference type="AlphaFoldDB" id="A0A291RH55"/>
<feature type="domain" description="Cation/H+ exchanger transmembrane" evidence="8">
    <location>
        <begin position="37"/>
        <end position="415"/>
    </location>
</feature>
<keyword evidence="6 7" id="KW-0472">Membrane</keyword>
<dbReference type="InterPro" id="IPR038770">
    <property type="entry name" value="Na+/solute_symporter_sf"/>
</dbReference>
<feature type="transmembrane region" description="Helical" evidence="7">
    <location>
        <begin position="186"/>
        <end position="209"/>
    </location>
</feature>
<feature type="transmembrane region" description="Helical" evidence="7">
    <location>
        <begin position="365"/>
        <end position="390"/>
    </location>
</feature>
<dbReference type="Pfam" id="PF00999">
    <property type="entry name" value="Na_H_Exchanger"/>
    <property type="match status" value="1"/>
</dbReference>
<evidence type="ECO:0000256" key="6">
    <source>
        <dbReference type="ARBA" id="ARBA00023136"/>
    </source>
</evidence>
<proteinExistence type="predicted"/>
<dbReference type="PANTHER" id="PTHR32468:SF0">
    <property type="entry name" value="K(+)_H(+) ANTIPORTER 1"/>
    <property type="match status" value="1"/>
</dbReference>
<dbReference type="RefSeq" id="WP_098693611.1">
    <property type="nucleotide sequence ID" value="NZ_CP023778.1"/>
</dbReference>
<dbReference type="InterPro" id="IPR006153">
    <property type="entry name" value="Cation/H_exchanger_TM"/>
</dbReference>
<keyword evidence="2" id="KW-0813">Transport</keyword>
<dbReference type="Proteomes" id="UP000221961">
    <property type="component" value="Chromosome"/>
</dbReference>
<feature type="transmembrane region" description="Helical" evidence="7">
    <location>
        <begin position="304"/>
        <end position="322"/>
    </location>
</feature>
<dbReference type="InterPro" id="IPR050794">
    <property type="entry name" value="CPA2_transporter"/>
</dbReference>
<dbReference type="GO" id="GO:1902600">
    <property type="term" value="P:proton transmembrane transport"/>
    <property type="evidence" value="ECO:0007669"/>
    <property type="project" value="InterPro"/>
</dbReference>
<feature type="transmembrane region" description="Helical" evidence="7">
    <location>
        <begin position="278"/>
        <end position="297"/>
    </location>
</feature>
<feature type="transmembrane region" description="Helical" evidence="7">
    <location>
        <begin position="120"/>
        <end position="141"/>
    </location>
</feature>
<feature type="transmembrane region" description="Helical" evidence="7">
    <location>
        <begin position="49"/>
        <end position="68"/>
    </location>
</feature>
<keyword evidence="3 7" id="KW-0812">Transmembrane</keyword>
<organism evidence="9 10">
    <name type="scientific">Nocardia terpenica</name>
    <dbReference type="NCBI Taxonomy" id="455432"/>
    <lineage>
        <taxon>Bacteria</taxon>
        <taxon>Bacillati</taxon>
        <taxon>Actinomycetota</taxon>
        <taxon>Actinomycetes</taxon>
        <taxon>Mycobacteriales</taxon>
        <taxon>Nocardiaceae</taxon>
        <taxon>Nocardia</taxon>
    </lineage>
</organism>
<name>A0A291RH55_9NOCA</name>
<comment type="subcellular location">
    <subcellularLocation>
        <location evidence="1">Membrane</location>
        <topology evidence="1">Multi-pass membrane protein</topology>
    </subcellularLocation>
</comment>
<feature type="transmembrane region" description="Helical" evidence="7">
    <location>
        <begin position="88"/>
        <end position="108"/>
    </location>
</feature>